<keyword evidence="5" id="KW-0576">Peroxisome</keyword>
<dbReference type="OrthoDB" id="9992118at2759"/>
<feature type="binding site" evidence="7">
    <location>
        <position position="64"/>
    </location>
    <ligand>
        <name>urate</name>
        <dbReference type="ChEBI" id="CHEBI:17775"/>
    </ligand>
</feature>
<evidence type="ECO:0000256" key="3">
    <source>
        <dbReference type="ARBA" id="ARBA00022631"/>
    </source>
</evidence>
<name>A0A8I3A6N9_9AGAM</name>
<accession>A0A8I3A6N9</accession>
<gene>
    <name evidence="9" type="ORF">JVT61DRAFT_8028</name>
</gene>
<dbReference type="GO" id="GO:0019628">
    <property type="term" value="P:urate catabolic process"/>
    <property type="evidence" value="ECO:0007669"/>
    <property type="project" value="UniProtKB-UniPathway"/>
</dbReference>
<evidence type="ECO:0000256" key="5">
    <source>
        <dbReference type="PIRNR" id="PIRNR000241"/>
    </source>
</evidence>
<evidence type="ECO:0000256" key="7">
    <source>
        <dbReference type="PIRSR" id="PIRSR000241-2"/>
    </source>
</evidence>
<dbReference type="InterPro" id="IPR019842">
    <property type="entry name" value="Uricase_CS"/>
</dbReference>
<feature type="binding site" evidence="7">
    <location>
        <position position="172"/>
    </location>
    <ligand>
        <name>urate</name>
        <dbReference type="ChEBI" id="CHEBI:17775"/>
    </ligand>
</feature>
<dbReference type="NCBIfam" id="TIGR03383">
    <property type="entry name" value="urate_oxi"/>
    <property type="match status" value="1"/>
</dbReference>
<keyword evidence="4 5" id="KW-0560">Oxidoreductase</keyword>
<feature type="binding site" evidence="7">
    <location>
        <position position="63"/>
    </location>
    <ligand>
        <name>O2</name>
        <dbReference type="ChEBI" id="CHEBI:15379"/>
    </ligand>
</feature>
<feature type="binding site" evidence="7">
    <location>
        <position position="283"/>
    </location>
    <ligand>
        <name>O2</name>
        <dbReference type="ChEBI" id="CHEBI:15379"/>
    </ligand>
</feature>
<comment type="caution">
    <text evidence="9">The sequence shown here is derived from an EMBL/GenBank/DDBJ whole genome shotgun (WGS) entry which is preliminary data.</text>
</comment>
<dbReference type="UniPathway" id="UPA00394">
    <property type="reaction ID" value="UER00650"/>
</dbReference>
<keyword evidence="10" id="KW-1185">Reference proteome</keyword>
<dbReference type="GO" id="GO:0006145">
    <property type="term" value="P:purine nucleobase catabolic process"/>
    <property type="evidence" value="ECO:0007669"/>
    <property type="project" value="TreeGrafter"/>
</dbReference>
<comment type="catalytic activity">
    <reaction evidence="5 8">
        <text>urate + O2 + H2O = 5-hydroxyisourate + H2O2</text>
        <dbReference type="Rhea" id="RHEA:21368"/>
        <dbReference type="ChEBI" id="CHEBI:15377"/>
        <dbReference type="ChEBI" id="CHEBI:15379"/>
        <dbReference type="ChEBI" id="CHEBI:16240"/>
        <dbReference type="ChEBI" id="CHEBI:17775"/>
        <dbReference type="ChEBI" id="CHEBI:18072"/>
        <dbReference type="EC" id="1.7.3.3"/>
    </reaction>
</comment>
<feature type="binding site" evidence="7">
    <location>
        <position position="189"/>
    </location>
    <ligand>
        <name>5-hydroxyisourate</name>
        <dbReference type="ChEBI" id="CHEBI:18072"/>
    </ligand>
</feature>
<dbReference type="EMBL" id="JAGFBS010000029">
    <property type="protein sequence ID" value="KAG6372228.1"/>
    <property type="molecule type" value="Genomic_DNA"/>
</dbReference>
<dbReference type="GO" id="GO:0004846">
    <property type="term" value="F:urate oxidase activity"/>
    <property type="evidence" value="ECO:0007669"/>
    <property type="project" value="UniProtKB-EC"/>
</dbReference>
<evidence type="ECO:0000256" key="8">
    <source>
        <dbReference type="RuleBase" id="RU004455"/>
    </source>
</evidence>
<dbReference type="Pfam" id="PF01014">
    <property type="entry name" value="Uricase"/>
    <property type="match status" value="2"/>
</dbReference>
<dbReference type="EC" id="1.7.3.3" evidence="5 8"/>
<feature type="binding site" evidence="7">
    <location>
        <position position="63"/>
    </location>
    <ligand>
        <name>urate</name>
        <dbReference type="ChEBI" id="CHEBI:17775"/>
    </ligand>
</feature>
<evidence type="ECO:0000256" key="1">
    <source>
        <dbReference type="ARBA" id="ARBA00004831"/>
    </source>
</evidence>
<dbReference type="GO" id="GO:0005777">
    <property type="term" value="C:peroxisome"/>
    <property type="evidence" value="ECO:0007669"/>
    <property type="project" value="UniProtKB-SubCell"/>
</dbReference>
<feature type="binding site" evidence="7">
    <location>
        <position position="283"/>
    </location>
    <ligand>
        <name>urate</name>
        <dbReference type="ChEBI" id="CHEBI:17775"/>
    </ligand>
</feature>
<evidence type="ECO:0000256" key="4">
    <source>
        <dbReference type="ARBA" id="ARBA00023002"/>
    </source>
</evidence>
<feature type="binding site" evidence="7">
    <location>
        <position position="257"/>
    </location>
    <ligand>
        <name>urate</name>
        <dbReference type="ChEBI" id="CHEBI:17775"/>
    </ligand>
</feature>
<feature type="active site" description="Charge relay system" evidence="6">
    <location>
        <position position="63"/>
    </location>
</feature>
<proteinExistence type="inferred from homology"/>
<feature type="binding site" evidence="7">
    <location>
        <position position="283"/>
    </location>
    <ligand>
        <name>5-hydroxyisourate</name>
        <dbReference type="ChEBI" id="CHEBI:18072"/>
    </ligand>
</feature>
<dbReference type="PANTHER" id="PTHR42874:SF1">
    <property type="entry name" value="URICASE"/>
    <property type="match status" value="1"/>
</dbReference>
<organism evidence="9 10">
    <name type="scientific">Boletus reticuloceps</name>
    <dbReference type="NCBI Taxonomy" id="495285"/>
    <lineage>
        <taxon>Eukaryota</taxon>
        <taxon>Fungi</taxon>
        <taxon>Dikarya</taxon>
        <taxon>Basidiomycota</taxon>
        <taxon>Agaricomycotina</taxon>
        <taxon>Agaricomycetes</taxon>
        <taxon>Agaricomycetidae</taxon>
        <taxon>Boletales</taxon>
        <taxon>Boletineae</taxon>
        <taxon>Boletaceae</taxon>
        <taxon>Boletoideae</taxon>
        <taxon>Boletus</taxon>
    </lineage>
</organism>
<feature type="active site" description="Charge relay system" evidence="6">
    <location>
        <position position="285"/>
    </location>
</feature>
<comment type="function">
    <text evidence="5 8">Catalyzes the oxidation of uric acid to 5-hydroxyisourate, which is further processed to form (S)-allantoin.</text>
</comment>
<feature type="binding site" evidence="7">
    <location>
        <position position="172"/>
    </location>
    <ligand>
        <name>5-hydroxyisourate</name>
        <dbReference type="ChEBI" id="CHEBI:18072"/>
    </ligand>
</feature>
<dbReference type="Proteomes" id="UP000683000">
    <property type="component" value="Unassembled WGS sequence"/>
</dbReference>
<comment type="subcellular location">
    <subcellularLocation>
        <location evidence="5">Peroxisome</location>
    </subcellularLocation>
</comment>
<evidence type="ECO:0000256" key="2">
    <source>
        <dbReference type="ARBA" id="ARBA00009760"/>
    </source>
</evidence>
<dbReference type="InterPro" id="IPR002042">
    <property type="entry name" value="Uricase"/>
</dbReference>
<protein>
    <recommendedName>
        <fullName evidence="5 8">Uricase</fullName>
        <ecNumber evidence="5 8">1.7.3.3</ecNumber>
    </recommendedName>
    <alternativeName>
        <fullName evidence="5">Urate oxidase</fullName>
    </alternativeName>
</protein>
<feature type="binding site" evidence="7">
    <location>
        <position position="256"/>
    </location>
    <ligand>
        <name>5-hydroxyisourate</name>
        <dbReference type="ChEBI" id="CHEBI:18072"/>
    </ligand>
</feature>
<dbReference type="SUPFAM" id="SSF55620">
    <property type="entry name" value="Tetrahydrobiopterin biosynthesis enzymes-like"/>
    <property type="match status" value="2"/>
</dbReference>
<comment type="similarity">
    <text evidence="2 5 8">Belongs to the uricase family.</text>
</comment>
<dbReference type="PIRSF" id="PIRSF000241">
    <property type="entry name" value="Urate_oxidase"/>
    <property type="match status" value="1"/>
</dbReference>
<dbReference type="PANTHER" id="PTHR42874">
    <property type="entry name" value="URICASE"/>
    <property type="match status" value="1"/>
</dbReference>
<evidence type="ECO:0000256" key="6">
    <source>
        <dbReference type="PIRSR" id="PIRSR000241-1"/>
    </source>
</evidence>
<comment type="pathway">
    <text evidence="1 5">Purine metabolism; urate degradation; (S)-allantoin from urate: step 1/3.</text>
</comment>
<evidence type="ECO:0000313" key="10">
    <source>
        <dbReference type="Proteomes" id="UP000683000"/>
    </source>
</evidence>
<dbReference type="Gene3D" id="3.10.270.10">
    <property type="entry name" value="Urate Oxidase"/>
    <property type="match status" value="1"/>
</dbReference>
<dbReference type="PROSITE" id="PS00366">
    <property type="entry name" value="URICASE"/>
    <property type="match status" value="1"/>
</dbReference>
<feature type="active site" description="Charge relay system" evidence="6">
    <location>
        <position position="17"/>
    </location>
</feature>
<sequence>MSAHTADVVLTTARYGKDKVRVFRVKRESDGVHYIVEYNVTLLIEGDIDVSYTKADNSVVVATDSMKNITYYLAKVSDYILVPEHFALHLGTHVLSKYAHLHKASITIEQLRWTRITVSGQDKPHTHAFHRDGDDKRVIQVVLEKTDGKSLSAKVTAGIADLLVLKSTGSAFEGFIRDEYTTLVEVPDRILSTSVDLEYHFAPVSIPVPTDPKLLDFSIPKNLGEVKGTVWDALSVAERARQCTLDLFATDESASVQATLFKMGERVITENAGVDQATYKLPNKHYIPVDMNYLGVDNLTP</sequence>
<keyword evidence="3 5" id="KW-0659">Purine metabolism</keyword>
<evidence type="ECO:0000313" key="9">
    <source>
        <dbReference type="EMBL" id="KAG6372228.1"/>
    </source>
</evidence>
<feature type="binding site" evidence="7">
    <location>
        <position position="63"/>
    </location>
    <ligand>
        <name>5-hydroxyisourate</name>
        <dbReference type="ChEBI" id="CHEBI:18072"/>
    </ligand>
</feature>
<feature type="binding site" evidence="7">
    <location>
        <position position="257"/>
    </location>
    <ligand>
        <name>5-hydroxyisourate</name>
        <dbReference type="ChEBI" id="CHEBI:18072"/>
    </ligand>
</feature>
<dbReference type="PRINTS" id="PR00093">
    <property type="entry name" value="URICASE"/>
</dbReference>
<reference evidence="9" key="1">
    <citation type="submission" date="2021-03" db="EMBL/GenBank/DDBJ databases">
        <title>Evolutionary innovations through gain and loss of genes in the ectomycorrhizal Boletales.</title>
        <authorList>
            <person name="Wu G."/>
            <person name="Miyauchi S."/>
            <person name="Morin E."/>
            <person name="Yang Z.-L."/>
            <person name="Xu J."/>
            <person name="Martin F.M."/>
        </authorList>
    </citation>
    <scope>NUCLEOTIDE SEQUENCE</scope>
    <source>
        <strain evidence="9">BR01</strain>
    </source>
</reference>
<feature type="binding site" evidence="7">
    <location>
        <position position="189"/>
    </location>
    <ligand>
        <name>urate</name>
        <dbReference type="ChEBI" id="CHEBI:17775"/>
    </ligand>
</feature>
<feature type="binding site" evidence="7">
    <location>
        <position position="256"/>
    </location>
    <ligand>
        <name>urate</name>
        <dbReference type="ChEBI" id="CHEBI:17775"/>
    </ligand>
</feature>
<feature type="binding site" evidence="7">
    <location>
        <position position="64"/>
    </location>
    <ligand>
        <name>5-hydroxyisourate</name>
        <dbReference type="ChEBI" id="CHEBI:18072"/>
    </ligand>
</feature>
<dbReference type="AlphaFoldDB" id="A0A8I3A6N9"/>